<dbReference type="InterPro" id="IPR005064">
    <property type="entry name" value="BUG"/>
</dbReference>
<dbReference type="Gene3D" id="3.40.190.10">
    <property type="entry name" value="Periplasmic binding protein-like II"/>
    <property type="match status" value="1"/>
</dbReference>
<organism evidence="3 4">
    <name type="scientific">Rhodoferax mekongensis</name>
    <dbReference type="NCBI Taxonomy" id="3068341"/>
    <lineage>
        <taxon>Bacteria</taxon>
        <taxon>Pseudomonadati</taxon>
        <taxon>Pseudomonadota</taxon>
        <taxon>Betaproteobacteria</taxon>
        <taxon>Burkholderiales</taxon>
        <taxon>Comamonadaceae</taxon>
        <taxon>Rhodoferax</taxon>
    </lineage>
</organism>
<evidence type="ECO:0000313" key="4">
    <source>
        <dbReference type="Proteomes" id="UP001302257"/>
    </source>
</evidence>
<evidence type="ECO:0000256" key="1">
    <source>
        <dbReference type="ARBA" id="ARBA00006987"/>
    </source>
</evidence>
<keyword evidence="4" id="KW-1185">Reference proteome</keyword>
<keyword evidence="2" id="KW-0732">Signal</keyword>
<dbReference type="RefSeq" id="WP_313866284.1">
    <property type="nucleotide sequence ID" value="NZ_CP132507.1"/>
</dbReference>
<name>A0ABZ0AXC4_9BURK</name>
<dbReference type="InterPro" id="IPR042100">
    <property type="entry name" value="Bug_dom1"/>
</dbReference>
<comment type="similarity">
    <text evidence="1">Belongs to the UPF0065 (bug) family.</text>
</comment>
<dbReference type="PANTHER" id="PTHR42928:SF5">
    <property type="entry name" value="BLR1237 PROTEIN"/>
    <property type="match status" value="1"/>
</dbReference>
<dbReference type="PIRSF" id="PIRSF017082">
    <property type="entry name" value="YflP"/>
    <property type="match status" value="1"/>
</dbReference>
<dbReference type="CDD" id="cd07012">
    <property type="entry name" value="PBP2_Bug_TTT"/>
    <property type="match status" value="1"/>
</dbReference>
<dbReference type="EMBL" id="CP132507">
    <property type="protein sequence ID" value="WNO03379.1"/>
    <property type="molecule type" value="Genomic_DNA"/>
</dbReference>
<dbReference type="SUPFAM" id="SSF53850">
    <property type="entry name" value="Periplasmic binding protein-like II"/>
    <property type="match status" value="1"/>
</dbReference>
<feature type="chain" id="PRO_5046252050" evidence="2">
    <location>
        <begin position="23"/>
        <end position="332"/>
    </location>
</feature>
<proteinExistence type="inferred from homology"/>
<accession>A0ABZ0AXC4</accession>
<gene>
    <name evidence="3" type="ORF">RAN89_10610</name>
</gene>
<evidence type="ECO:0000256" key="2">
    <source>
        <dbReference type="SAM" id="SignalP"/>
    </source>
</evidence>
<sequence>MSLSISKALRRCATLITGFVLAASASAQTFPSKPVTLLVPYPAGGLSDVIARTVNNSLSKHLGQPVIVDNLGGASGSIAAQKVLNSPSDGHLIFQGSPNELILAPLAISAIKFKSEDFRLVQMIATAQIGFLARSDLPVNNVDEFVEYARKAAAQGKPVTYASAGPGSFYHLLGEHLSKVTGIPMIHVPYKGAAPAEQDLMAKQVDIFLAPYGKKYLELHKTGKVKVLAMLNPTRLDGVKDFPAISESKSLKNFTFNIWTGYFVKKDTPEPVVVAIHKAITETLKEPTIDAALDTNSLLTPPPLELNAVAKAYADGTAQFRAIAKSINLEPQ</sequence>
<dbReference type="Gene3D" id="3.40.190.150">
    <property type="entry name" value="Bordetella uptake gene, domain 1"/>
    <property type="match status" value="1"/>
</dbReference>
<dbReference type="PANTHER" id="PTHR42928">
    <property type="entry name" value="TRICARBOXYLATE-BINDING PROTEIN"/>
    <property type="match status" value="1"/>
</dbReference>
<reference evidence="3 4" key="1">
    <citation type="submission" date="2023-08" db="EMBL/GenBank/DDBJ databases">
        <title>Rhodoferax potami sp. nov. and Rhodoferax mekongensis sp. nov., isolated from the Mekong River in Thailand.</title>
        <authorList>
            <person name="Kitikhun S."/>
            <person name="Charoenyingcharoen P."/>
            <person name="Siriarchawattana P."/>
            <person name="Likhitrattanapisal S."/>
            <person name="Nilsakha T."/>
            <person name="Chanpet A."/>
            <person name="Rattanawaree P."/>
            <person name="Ingsriswang S."/>
        </authorList>
    </citation>
    <scope>NUCLEOTIDE SEQUENCE [LARGE SCALE GENOMIC DNA]</scope>
    <source>
        <strain evidence="3 4">TBRC 17307</strain>
    </source>
</reference>
<dbReference type="Proteomes" id="UP001302257">
    <property type="component" value="Chromosome"/>
</dbReference>
<evidence type="ECO:0000313" key="3">
    <source>
        <dbReference type="EMBL" id="WNO03379.1"/>
    </source>
</evidence>
<feature type="signal peptide" evidence="2">
    <location>
        <begin position="1"/>
        <end position="22"/>
    </location>
</feature>
<dbReference type="Pfam" id="PF03401">
    <property type="entry name" value="TctC"/>
    <property type="match status" value="1"/>
</dbReference>
<protein>
    <submittedName>
        <fullName evidence="3">Tripartite tricarboxylate transporter substrate binding protein</fullName>
    </submittedName>
</protein>